<dbReference type="PROSITE" id="PS50109">
    <property type="entry name" value="HIS_KIN"/>
    <property type="match status" value="1"/>
</dbReference>
<evidence type="ECO:0000259" key="6">
    <source>
        <dbReference type="PROSITE" id="PS50109"/>
    </source>
</evidence>
<feature type="domain" description="PAS" evidence="7">
    <location>
        <begin position="415"/>
        <end position="485"/>
    </location>
</feature>
<dbReference type="SUPFAM" id="SSF55785">
    <property type="entry name" value="PYP-like sensor domain (PAS domain)"/>
    <property type="match status" value="8"/>
</dbReference>
<dbReference type="SUPFAM" id="SSF55874">
    <property type="entry name" value="ATPase domain of HSP90 chaperone/DNA topoisomerase II/histidine kinase"/>
    <property type="match status" value="1"/>
</dbReference>
<dbReference type="SMART" id="SM00091">
    <property type="entry name" value="PAS"/>
    <property type="match status" value="9"/>
</dbReference>
<dbReference type="SMART" id="SM00387">
    <property type="entry name" value="HATPase_c"/>
    <property type="match status" value="1"/>
</dbReference>
<dbReference type="EC" id="2.7.13.3" evidence="2"/>
<proteinExistence type="predicted"/>
<dbReference type="InterPro" id="IPR036890">
    <property type="entry name" value="HATPase_C_sf"/>
</dbReference>
<accession>A0ABX1HBL9</accession>
<evidence type="ECO:0000256" key="1">
    <source>
        <dbReference type="ARBA" id="ARBA00000085"/>
    </source>
</evidence>
<dbReference type="PROSITE" id="PS50112">
    <property type="entry name" value="PAS"/>
    <property type="match status" value="5"/>
</dbReference>
<dbReference type="NCBIfam" id="TIGR00229">
    <property type="entry name" value="sensory_box"/>
    <property type="match status" value="6"/>
</dbReference>
<dbReference type="InterPro" id="IPR003594">
    <property type="entry name" value="HATPase_dom"/>
</dbReference>
<dbReference type="EMBL" id="JAAVTK010000001">
    <property type="protein sequence ID" value="NKI87631.1"/>
    <property type="molecule type" value="Genomic_DNA"/>
</dbReference>
<dbReference type="PANTHER" id="PTHR43304:SF1">
    <property type="entry name" value="PAC DOMAIN-CONTAINING PROTEIN"/>
    <property type="match status" value="1"/>
</dbReference>
<dbReference type="InterPro" id="IPR035965">
    <property type="entry name" value="PAS-like_dom_sf"/>
</dbReference>
<feature type="domain" description="PAS" evidence="7">
    <location>
        <begin position="934"/>
        <end position="1004"/>
    </location>
</feature>
<evidence type="ECO:0000256" key="4">
    <source>
        <dbReference type="ARBA" id="ARBA00022679"/>
    </source>
</evidence>
<dbReference type="Proteomes" id="UP000717634">
    <property type="component" value="Unassembled WGS sequence"/>
</dbReference>
<dbReference type="InterPro" id="IPR000014">
    <property type="entry name" value="PAS"/>
</dbReference>
<evidence type="ECO:0000259" key="8">
    <source>
        <dbReference type="PROSITE" id="PS50113"/>
    </source>
</evidence>
<feature type="domain" description="PAC" evidence="8">
    <location>
        <begin position="224"/>
        <end position="276"/>
    </location>
</feature>
<evidence type="ECO:0000256" key="5">
    <source>
        <dbReference type="ARBA" id="ARBA00022777"/>
    </source>
</evidence>
<comment type="caution">
    <text evidence="9">The sequence shown here is derived from an EMBL/GenBank/DDBJ whole genome shotgun (WGS) entry which is preliminary data.</text>
</comment>
<dbReference type="PANTHER" id="PTHR43304">
    <property type="entry name" value="PHYTOCHROME-LIKE PROTEIN CPH1"/>
    <property type="match status" value="1"/>
</dbReference>
<dbReference type="CDD" id="cd00130">
    <property type="entry name" value="PAS"/>
    <property type="match status" value="6"/>
</dbReference>
<dbReference type="InterPro" id="IPR004358">
    <property type="entry name" value="Sig_transdc_His_kin-like_C"/>
</dbReference>
<dbReference type="PROSITE" id="PS50113">
    <property type="entry name" value="PAC"/>
    <property type="match status" value="6"/>
</dbReference>
<dbReference type="RefSeq" id="WP_168671293.1">
    <property type="nucleotide sequence ID" value="NZ_JAAVTK010000001.1"/>
</dbReference>
<dbReference type="InterPro" id="IPR052162">
    <property type="entry name" value="Sensor_kinase/Photoreceptor"/>
</dbReference>
<name>A0ABX1HBL9_9BACT</name>
<dbReference type="CDD" id="cd00082">
    <property type="entry name" value="HisKA"/>
    <property type="match status" value="1"/>
</dbReference>
<feature type="domain" description="PAC" evidence="8">
    <location>
        <begin position="754"/>
        <end position="806"/>
    </location>
</feature>
<gene>
    <name evidence="9" type="ORF">HBN54_000210</name>
</gene>
<dbReference type="Gene3D" id="3.30.450.20">
    <property type="entry name" value="PAS domain"/>
    <property type="match status" value="8"/>
</dbReference>
<feature type="domain" description="PAC" evidence="8">
    <location>
        <begin position="488"/>
        <end position="542"/>
    </location>
</feature>
<dbReference type="Pfam" id="PF02518">
    <property type="entry name" value="HATPase_c"/>
    <property type="match status" value="1"/>
</dbReference>
<organism evidence="9 10">
    <name type="scientific">Hymenobacter artigasi</name>
    <dbReference type="NCBI Taxonomy" id="2719616"/>
    <lineage>
        <taxon>Bacteria</taxon>
        <taxon>Pseudomonadati</taxon>
        <taxon>Bacteroidota</taxon>
        <taxon>Cytophagia</taxon>
        <taxon>Cytophagales</taxon>
        <taxon>Hymenobacteraceae</taxon>
        <taxon>Hymenobacter</taxon>
    </lineage>
</organism>
<feature type="domain" description="Histidine kinase" evidence="6">
    <location>
        <begin position="1203"/>
        <end position="1417"/>
    </location>
</feature>
<evidence type="ECO:0000259" key="7">
    <source>
        <dbReference type="PROSITE" id="PS50112"/>
    </source>
</evidence>
<evidence type="ECO:0000313" key="9">
    <source>
        <dbReference type="EMBL" id="NKI87631.1"/>
    </source>
</evidence>
<feature type="domain" description="PAS" evidence="7">
    <location>
        <begin position="1060"/>
        <end position="1130"/>
    </location>
</feature>
<feature type="domain" description="PAC" evidence="8">
    <location>
        <begin position="1133"/>
        <end position="1185"/>
    </location>
</feature>
<comment type="catalytic activity">
    <reaction evidence="1">
        <text>ATP + protein L-histidine = ADP + protein N-phospho-L-histidine.</text>
        <dbReference type="EC" id="2.7.13.3"/>
    </reaction>
</comment>
<keyword evidence="10" id="KW-1185">Reference proteome</keyword>
<dbReference type="InterPro" id="IPR000700">
    <property type="entry name" value="PAS-assoc_C"/>
</dbReference>
<reference evidence="9 10" key="1">
    <citation type="submission" date="2020-03" db="EMBL/GenBank/DDBJ databases">
        <title>Genomic Encyclopedia of Type Strains, Phase IV (KMG-V): Genome sequencing to study the core and pangenomes of soil and plant-associated prokaryotes.</title>
        <authorList>
            <person name="Whitman W."/>
        </authorList>
    </citation>
    <scope>NUCLEOTIDE SEQUENCE [LARGE SCALE GENOMIC DNA]</scope>
    <source>
        <strain evidence="9 10">1B</strain>
    </source>
</reference>
<keyword evidence="3" id="KW-0597">Phosphoprotein</keyword>
<evidence type="ECO:0000256" key="2">
    <source>
        <dbReference type="ARBA" id="ARBA00012438"/>
    </source>
</evidence>
<feature type="domain" description="PAC" evidence="8">
    <location>
        <begin position="880"/>
        <end position="933"/>
    </location>
</feature>
<feature type="domain" description="PAS" evidence="7">
    <location>
        <begin position="682"/>
        <end position="751"/>
    </location>
</feature>
<keyword evidence="4" id="KW-0808">Transferase</keyword>
<dbReference type="InterPro" id="IPR003661">
    <property type="entry name" value="HisK_dim/P_dom"/>
</dbReference>
<evidence type="ECO:0000313" key="10">
    <source>
        <dbReference type="Proteomes" id="UP000717634"/>
    </source>
</evidence>
<dbReference type="Pfam" id="PF08447">
    <property type="entry name" value="PAS_3"/>
    <property type="match status" value="6"/>
</dbReference>
<evidence type="ECO:0000256" key="3">
    <source>
        <dbReference type="ARBA" id="ARBA00022553"/>
    </source>
</evidence>
<protein>
    <recommendedName>
        <fullName evidence="2">histidine kinase</fullName>
        <ecNumber evidence="2">2.7.13.3</ecNumber>
    </recommendedName>
</protein>
<dbReference type="InterPro" id="IPR013656">
    <property type="entry name" value="PAS_4"/>
</dbReference>
<dbReference type="PRINTS" id="PR00344">
    <property type="entry name" value="BCTRLSENSOR"/>
</dbReference>
<keyword evidence="5" id="KW-0418">Kinase</keyword>
<feature type="domain" description="PAS" evidence="7">
    <location>
        <begin position="147"/>
        <end position="221"/>
    </location>
</feature>
<dbReference type="InterPro" id="IPR036097">
    <property type="entry name" value="HisK_dim/P_sf"/>
</dbReference>
<dbReference type="SUPFAM" id="SSF47384">
    <property type="entry name" value="Homodimeric domain of signal transducing histidine kinase"/>
    <property type="match status" value="1"/>
</dbReference>
<dbReference type="InterPro" id="IPR013655">
    <property type="entry name" value="PAS_fold_3"/>
</dbReference>
<dbReference type="Gene3D" id="1.10.287.130">
    <property type="match status" value="1"/>
</dbReference>
<dbReference type="Gene3D" id="3.30.565.10">
    <property type="entry name" value="Histidine kinase-like ATPase, C-terminal domain"/>
    <property type="match status" value="1"/>
</dbReference>
<dbReference type="SMART" id="SM00086">
    <property type="entry name" value="PAC"/>
    <property type="match status" value="6"/>
</dbReference>
<feature type="domain" description="PAC" evidence="8">
    <location>
        <begin position="1007"/>
        <end position="1059"/>
    </location>
</feature>
<dbReference type="Pfam" id="PF08448">
    <property type="entry name" value="PAS_4"/>
    <property type="match status" value="2"/>
</dbReference>
<dbReference type="InterPro" id="IPR005467">
    <property type="entry name" value="His_kinase_dom"/>
</dbReference>
<sequence length="1417" mass="159770">MSALDMSFATPPALDFELLFSLLPAPHGVLAPDGTVLHLNAAMVALLPAGTAPDALIGQPLATLRAAAEAGGAVLAASTAWAPAMAAALAGTAQVLMPAPVPAGLGAPHGYWQATLQPIPPPQARYVLLRLLDVTPQLHSQLVAEQEQERFRFLAESLPQLVWATNAQGEPDYTNQRFMAYTGHDVLQMSEAEKAVLWQQIIHPDDLAGMYARWGEALHSTQPFELEFRMRGVAGEYRWFLSQVVAQRGADGQVQRWFGLCTDIDARYRAQVLVDDQQRHMQRILDQLPLTITAMEAPDFRFTFLSARAREQMGPRVSIGTSVAESLPEIADQGYLKLLQQVVATGQPVLGHEERSILTDPATGELREHYNNFGYLPLAGEPGAAPGVLAYSLDVTEQVQARQRSEDLLAEARAADQRLRHVTESLPSITFISDQTGQVLYLSPQWYAYTGTQLGDDLADAWTACLHPDDSARVATEYAAALAAGTPWHYELRLRRHDGAYRWFMSQGVPEPLADAVGRPRQWFGSDLDIHELHEARYRLEVKDRQLSQILAQAPAFIATFEGPDHRYSFFNAGYYQLMRPRPHLGQPVAEVQPEVARQGFLKLLDRVYQTGKPFVGHETLIRLPGHHPAESLTEHYFDLNLVPLRDNQDRVYGVLSFALEVTERVHARQHAEALAAEMNRRNEQVNAITASVPVFIFNFDPSGYITYTNPYFYEYTGLSPAAAPNAAWDFLPPDDRAAVSTVAQAAMAAGEAWQATFRCRRHDGELRWFQTKVQPYTNATGQLAGFSAATVEIHDLHERTEELTRSRTDFAALADNMAQLAWMADATGYIFWYNQRWYDYTGATLATMQGTGWQAVHDPTLLADINARYLAAIQAGQPWEDTFPLRRHDGEYRWFLSRARPIRDEATGAVVRWFGTNTDVTELRHLQTQLAASEEEQRIQAESIPQQVWTARPDGTVDFYNHRTAAYLGEAMEKNGAAEWLSFVHPDDRAPMQERWQAAIASQRYYEAEFRLRRYDGQYRWFLGQAQARRAPGGHILKWYGTNTDVHQQRVLQEQVLASQARFKQLLETLPQMAWTARPDGGVNYYNQRWYDLTGATFAELQEWGWEHFIHPDDLAGILQHWRHSLRTGETFTNEHRWRNQQGHYRWFMARGEAIRDAHGAVVLWVGTNTDVHDLKQAQHQLEGQNARLRRTNEDLDNFIYTASHDLKQPINNMAGIFEELTRTAYFRDPDAIKLIGYFERALARIYATIDDLSAIVQVQRQQQEMPPEAVSLSQLTDEILASLHDQIAQTGATFALDFATYPVVTFVRLNLQSVLFNLISNSLKYAAPGRPPRIRLSSTPDALTGRPTLTVQDNGLGIDLDRFGPQLFQLFRRFHPQVDGTGMGLYLVNRIVQNHGGRLEVSSKVDEGTTFQIYL</sequence>
<dbReference type="InterPro" id="IPR001610">
    <property type="entry name" value="PAC"/>
</dbReference>